<dbReference type="InterPro" id="IPR001867">
    <property type="entry name" value="OmpR/PhoB-type_DNA-bd"/>
</dbReference>
<dbReference type="CDD" id="cd00383">
    <property type="entry name" value="trans_reg_C"/>
    <property type="match status" value="1"/>
</dbReference>
<evidence type="ECO:0000256" key="1">
    <source>
        <dbReference type="ARBA" id="ARBA00023125"/>
    </source>
</evidence>
<dbReference type="Pfam" id="PF14559">
    <property type="entry name" value="TPR_19"/>
    <property type="match status" value="1"/>
</dbReference>
<evidence type="ECO:0000259" key="3">
    <source>
        <dbReference type="PROSITE" id="PS51755"/>
    </source>
</evidence>
<proteinExistence type="predicted"/>
<dbReference type="InterPro" id="IPR036388">
    <property type="entry name" value="WH-like_DNA-bd_sf"/>
</dbReference>
<feature type="DNA-binding region" description="OmpR/PhoB-type" evidence="2">
    <location>
        <begin position="13"/>
        <end position="111"/>
    </location>
</feature>
<sequence>MSSAARYIVRMMQSRQTFGSFVLDSASGVLRRNGKPVALGGRSLALLKALLDAGGGIVSKLDLMERGWPGLVVEEGNLTVQIAALRKALGPAPEGQEWIATVPRMGYRLIRASSASNESDSQFPVLAVLPFANLSGDVDQDYFADGIVDDIITALSRFKDFSVIARNSAFVYREQNRDVRQVAKELGVRYVLEGSVRRSGNQLRIAAQLIDGGSGAHLWAKKFDGTLDDVFNFQDRITEKVATVVEPHIRMAEIERSRRERPGSMAAYDAYLRALSKILAETVSENALAYAMLTEALALEPDNAHLLAHAAWALEHRVTMGWPAIGANDREKCFELARRGLEKAAGDPTVMAHCAMALVQVAREYDWGMAVLSAALDSNPNNMLVVTSAGVATLHCGEVASALALFQRASRLSPRDLLAHISQCGMAHAQIILGNYEEALTCATRALAINPNFDPIYWMLTAANAHLGRMAEAHHYLGELVRIAPDVTIASIKSGQPAKDPSRLAAIVEGLQLAGLPED</sequence>
<evidence type="ECO:0000256" key="2">
    <source>
        <dbReference type="PROSITE-ProRule" id="PRU01091"/>
    </source>
</evidence>
<dbReference type="Gene3D" id="1.25.40.10">
    <property type="entry name" value="Tetratricopeptide repeat domain"/>
    <property type="match status" value="2"/>
</dbReference>
<evidence type="ECO:0000313" key="4">
    <source>
        <dbReference type="EMBL" id="MDQ0322351.1"/>
    </source>
</evidence>
<name>A0ABU0BVS2_9HYPH</name>
<dbReference type="PROSITE" id="PS51755">
    <property type="entry name" value="OMPR_PHOB"/>
    <property type="match status" value="1"/>
</dbReference>
<evidence type="ECO:0000313" key="5">
    <source>
        <dbReference type="Proteomes" id="UP001230207"/>
    </source>
</evidence>
<keyword evidence="5" id="KW-1185">Reference proteome</keyword>
<organism evidence="4 5">
    <name type="scientific">Pararhizobium capsulatum DSM 1112</name>
    <dbReference type="NCBI Taxonomy" id="1121113"/>
    <lineage>
        <taxon>Bacteria</taxon>
        <taxon>Pseudomonadati</taxon>
        <taxon>Pseudomonadota</taxon>
        <taxon>Alphaproteobacteria</taxon>
        <taxon>Hyphomicrobiales</taxon>
        <taxon>Rhizobiaceae</taxon>
        <taxon>Rhizobium/Agrobacterium group</taxon>
        <taxon>Pararhizobium</taxon>
    </lineage>
</organism>
<dbReference type="SMART" id="SM00028">
    <property type="entry name" value="TPR"/>
    <property type="match status" value="2"/>
</dbReference>
<protein>
    <submittedName>
        <fullName evidence="4">TolB-like protein/Flp pilus assembly protein TadD</fullName>
    </submittedName>
</protein>
<feature type="domain" description="OmpR/PhoB-type" evidence="3">
    <location>
        <begin position="13"/>
        <end position="111"/>
    </location>
</feature>
<dbReference type="InterPro" id="IPR019734">
    <property type="entry name" value="TPR_rpt"/>
</dbReference>
<reference evidence="4 5" key="1">
    <citation type="submission" date="2023-07" db="EMBL/GenBank/DDBJ databases">
        <title>Genomic Encyclopedia of Type Strains, Phase IV (KMG-IV): sequencing the most valuable type-strain genomes for metagenomic binning, comparative biology and taxonomic classification.</title>
        <authorList>
            <person name="Goeker M."/>
        </authorList>
    </citation>
    <scope>NUCLEOTIDE SEQUENCE [LARGE SCALE GENOMIC DNA]</scope>
    <source>
        <strain evidence="4 5">DSM 1112</strain>
    </source>
</reference>
<dbReference type="Gene3D" id="1.10.10.10">
    <property type="entry name" value="Winged helix-like DNA-binding domain superfamily/Winged helix DNA-binding domain"/>
    <property type="match status" value="1"/>
</dbReference>
<accession>A0ABU0BVS2</accession>
<dbReference type="Pfam" id="PF00486">
    <property type="entry name" value="Trans_reg_C"/>
    <property type="match status" value="1"/>
</dbReference>
<dbReference type="Proteomes" id="UP001230207">
    <property type="component" value="Unassembled WGS sequence"/>
</dbReference>
<dbReference type="SUPFAM" id="SSF48452">
    <property type="entry name" value="TPR-like"/>
    <property type="match status" value="1"/>
</dbReference>
<dbReference type="InterPro" id="IPR011990">
    <property type="entry name" value="TPR-like_helical_dom_sf"/>
</dbReference>
<dbReference type="SUPFAM" id="SSF46894">
    <property type="entry name" value="C-terminal effector domain of the bipartite response regulators"/>
    <property type="match status" value="1"/>
</dbReference>
<dbReference type="SMART" id="SM00862">
    <property type="entry name" value="Trans_reg_C"/>
    <property type="match status" value="1"/>
</dbReference>
<gene>
    <name evidence="4" type="ORF">QO002_004557</name>
</gene>
<dbReference type="Gene3D" id="3.40.50.10070">
    <property type="entry name" value="TolB, N-terminal domain"/>
    <property type="match status" value="1"/>
</dbReference>
<keyword evidence="1 2" id="KW-0238">DNA-binding</keyword>
<dbReference type="EMBL" id="JAUSVF010000002">
    <property type="protein sequence ID" value="MDQ0322351.1"/>
    <property type="molecule type" value="Genomic_DNA"/>
</dbReference>
<comment type="caution">
    <text evidence="4">The sequence shown here is derived from an EMBL/GenBank/DDBJ whole genome shotgun (WGS) entry which is preliminary data.</text>
</comment>
<dbReference type="InterPro" id="IPR016032">
    <property type="entry name" value="Sig_transdc_resp-reg_C-effctor"/>
</dbReference>